<dbReference type="Pfam" id="PF13665">
    <property type="entry name" value="Tox-PAAR-like"/>
    <property type="match status" value="1"/>
</dbReference>
<evidence type="ECO:0000256" key="2">
    <source>
        <dbReference type="SAM" id="MobiDB-lite"/>
    </source>
</evidence>
<accession>A0A6P0CBZ5</accession>
<name>A0A6P0CBZ5_9RHOB</name>
<proteinExistence type="predicted"/>
<feature type="coiled-coil region" evidence="1">
    <location>
        <begin position="92"/>
        <end position="119"/>
    </location>
</feature>
<dbReference type="EMBL" id="JAABNT010000003">
    <property type="protein sequence ID" value="NEK21894.1"/>
    <property type="molecule type" value="Genomic_DNA"/>
</dbReference>
<sequence>MGIKATKPKRKLFGKIKDLDSAVAKSKTTAADTKALSTAAKEFDATKKVLGKAVEKTFKSFDGACKTIPDPEKTPSPAGPVPIPYPTFSKLEKETRGAVQDAEKALKKHEKAYKKLVKVIDKELKVLKASAASSKGDEAGTMKGLVSAKNTAKSHMTAFSSDVKAEGKAVTRFFDLAKKNY</sequence>
<comment type="caution">
    <text evidence="3">The sequence shown here is derived from an EMBL/GenBank/DDBJ whole genome shotgun (WGS) entry which is preliminary data.</text>
</comment>
<protein>
    <submittedName>
        <fullName evidence="3">DUF4150 domain-containing protein</fullName>
    </submittedName>
</protein>
<evidence type="ECO:0000313" key="3">
    <source>
        <dbReference type="EMBL" id="NEK21894.1"/>
    </source>
</evidence>
<gene>
    <name evidence="3" type="ORF">GV827_05705</name>
</gene>
<organism evidence="3 4">
    <name type="scientific">Sulfitobacter sediminilitoris</name>
    <dbReference type="NCBI Taxonomy" id="2698830"/>
    <lineage>
        <taxon>Bacteria</taxon>
        <taxon>Pseudomonadati</taxon>
        <taxon>Pseudomonadota</taxon>
        <taxon>Alphaproteobacteria</taxon>
        <taxon>Rhodobacterales</taxon>
        <taxon>Roseobacteraceae</taxon>
        <taxon>Sulfitobacter</taxon>
    </lineage>
</organism>
<keyword evidence="4" id="KW-1185">Reference proteome</keyword>
<dbReference type="AlphaFoldDB" id="A0A6P0CBZ5"/>
<dbReference type="Proteomes" id="UP000468591">
    <property type="component" value="Unassembled WGS sequence"/>
</dbReference>
<feature type="region of interest" description="Disordered" evidence="2">
    <location>
        <begin position="65"/>
        <end position="85"/>
    </location>
</feature>
<dbReference type="RefSeq" id="WP_164352802.1">
    <property type="nucleotide sequence ID" value="NZ_JAABNT010000003.1"/>
</dbReference>
<keyword evidence="1" id="KW-0175">Coiled coil</keyword>
<evidence type="ECO:0000256" key="1">
    <source>
        <dbReference type="SAM" id="Coils"/>
    </source>
</evidence>
<reference evidence="3 4" key="1">
    <citation type="submission" date="2020-01" db="EMBL/GenBank/DDBJ databases">
        <title>Sulfitobacter sediminilitoris sp. nov., isolated from a tidal flat.</title>
        <authorList>
            <person name="Park S."/>
            <person name="Yoon J.-H."/>
        </authorList>
    </citation>
    <scope>NUCLEOTIDE SEQUENCE [LARGE SCALE GENOMIC DNA]</scope>
    <source>
        <strain evidence="3 4">JBTF-M27</strain>
    </source>
</reference>
<evidence type="ECO:0000313" key="4">
    <source>
        <dbReference type="Proteomes" id="UP000468591"/>
    </source>
</evidence>